<organism evidence="1">
    <name type="scientific">Marseillevirus LCMAC102</name>
    <dbReference type="NCBI Taxonomy" id="2506603"/>
    <lineage>
        <taxon>Viruses</taxon>
        <taxon>Varidnaviria</taxon>
        <taxon>Bamfordvirae</taxon>
        <taxon>Nucleocytoviricota</taxon>
        <taxon>Megaviricetes</taxon>
        <taxon>Pimascovirales</taxon>
        <taxon>Pimascovirales incertae sedis</taxon>
        <taxon>Marseilleviridae</taxon>
    </lineage>
</organism>
<name>A0A481YTE9_9VIRU</name>
<protein>
    <submittedName>
        <fullName evidence="1">Uncharacterized protein</fullName>
    </submittedName>
</protein>
<accession>A0A481YTE9</accession>
<evidence type="ECO:0000313" key="1">
    <source>
        <dbReference type="EMBL" id="QBK86369.1"/>
    </source>
</evidence>
<gene>
    <name evidence="1" type="ORF">LCMAC102_01640</name>
</gene>
<reference evidence="1" key="1">
    <citation type="journal article" date="2019" name="MBio">
        <title>Virus Genomes from Deep Sea Sediments Expand the Ocean Megavirome and Support Independent Origins of Viral Gigantism.</title>
        <authorList>
            <person name="Backstrom D."/>
            <person name="Yutin N."/>
            <person name="Jorgensen S.L."/>
            <person name="Dharamshi J."/>
            <person name="Homa F."/>
            <person name="Zaremba-Niedwiedzka K."/>
            <person name="Spang A."/>
            <person name="Wolf Y.I."/>
            <person name="Koonin E.V."/>
            <person name="Ettema T.J."/>
        </authorList>
    </citation>
    <scope>NUCLEOTIDE SEQUENCE</scope>
</reference>
<sequence length="132" mass="16244">MKHCHILFGSITRNINFFFKVVLNKIFKMESKIYLIEFKRKLVEYEIHGKKLFTRKPTIKTKTREETDEEFMSRISHKLKKFDADKIINIETVNIPTFERYSDYAGFIYSWTHQIRIWYRKNDVKSYLYKEK</sequence>
<proteinExistence type="predicted"/>
<dbReference type="EMBL" id="MK500334">
    <property type="protein sequence ID" value="QBK86369.1"/>
    <property type="molecule type" value="Genomic_DNA"/>
</dbReference>